<evidence type="ECO:0000256" key="1">
    <source>
        <dbReference type="ARBA" id="ARBA00022603"/>
    </source>
</evidence>
<evidence type="ECO:0000259" key="4">
    <source>
        <dbReference type="PROSITE" id="PS51675"/>
    </source>
</evidence>
<dbReference type="Gene3D" id="3.40.1280.30">
    <property type="match status" value="1"/>
</dbReference>
<keyword evidence="3" id="KW-0949">S-adenosyl-L-methionine</keyword>
<feature type="domain" description="SAM-dependent MTase TRM10-type" evidence="4">
    <location>
        <begin position="46"/>
        <end position="232"/>
    </location>
</feature>
<evidence type="ECO:0000313" key="8">
    <source>
        <dbReference type="Proteomes" id="UP000663870"/>
    </source>
</evidence>
<dbReference type="EMBL" id="CAJNOH010000164">
    <property type="protein sequence ID" value="CAF0919353.1"/>
    <property type="molecule type" value="Genomic_DNA"/>
</dbReference>
<dbReference type="PANTHER" id="PTHR13563">
    <property type="entry name" value="TRNA (GUANINE-9-) METHYLTRANSFERASE"/>
    <property type="match status" value="1"/>
</dbReference>
<evidence type="ECO:0000256" key="3">
    <source>
        <dbReference type="ARBA" id="ARBA00022691"/>
    </source>
</evidence>
<evidence type="ECO:0000313" key="6">
    <source>
        <dbReference type="EMBL" id="CAF0996006.1"/>
    </source>
</evidence>
<dbReference type="GO" id="GO:0032259">
    <property type="term" value="P:methylation"/>
    <property type="evidence" value="ECO:0007669"/>
    <property type="project" value="UniProtKB-KW"/>
</dbReference>
<sequence length="232" mass="27946">MMIFRHCYRIWWWWSSSSSLHYFHFLRCPQHLFNLQRQLRQTKLLVAARLNDYVIIDCSFANEYNNDISFENNYYERLQLKIHSCFTLIHRYHSPSFLILCNFSSNDNDKWLQNSPYCQTTSLSYLDLFSREQLVYLSPDSPNIMSEYEHNVIYILGGIFQKTKHEQITLEKAKHEQIRHQSLPLQKYLRFSASASTILSLNQVYNILMTLKHNNNNWFEALKCIPERCLLR</sequence>
<dbReference type="InterPro" id="IPR038459">
    <property type="entry name" value="MT_TRM10-typ_sf"/>
</dbReference>
<dbReference type="GO" id="GO:0005654">
    <property type="term" value="C:nucleoplasm"/>
    <property type="evidence" value="ECO:0007669"/>
    <property type="project" value="TreeGrafter"/>
</dbReference>
<dbReference type="AlphaFoldDB" id="A0A814AUW5"/>
<evidence type="ECO:0000313" key="7">
    <source>
        <dbReference type="Proteomes" id="UP000663854"/>
    </source>
</evidence>
<dbReference type="GO" id="GO:0005739">
    <property type="term" value="C:mitochondrion"/>
    <property type="evidence" value="ECO:0007669"/>
    <property type="project" value="TreeGrafter"/>
</dbReference>
<keyword evidence="1" id="KW-0489">Methyltransferase</keyword>
<dbReference type="Proteomes" id="UP000663870">
    <property type="component" value="Unassembled WGS sequence"/>
</dbReference>
<evidence type="ECO:0000256" key="2">
    <source>
        <dbReference type="ARBA" id="ARBA00022679"/>
    </source>
</evidence>
<keyword evidence="8" id="KW-1185">Reference proteome</keyword>
<comment type="caution">
    <text evidence="5">The sequence shown here is derived from an EMBL/GenBank/DDBJ whole genome shotgun (WGS) entry which is preliminary data.</text>
</comment>
<proteinExistence type="predicted"/>
<dbReference type="PROSITE" id="PS51675">
    <property type="entry name" value="SAM_MT_TRM10"/>
    <property type="match status" value="1"/>
</dbReference>
<dbReference type="InterPro" id="IPR007356">
    <property type="entry name" value="tRNA_m1G_MeTrfase_euk"/>
</dbReference>
<dbReference type="Proteomes" id="UP000663854">
    <property type="component" value="Unassembled WGS sequence"/>
</dbReference>
<accession>A0A814AUW5</accession>
<dbReference type="PANTHER" id="PTHR13563:SF5">
    <property type="entry name" value="TRNA METHYLTRANSFERASE 10 HOMOLOG C"/>
    <property type="match status" value="1"/>
</dbReference>
<evidence type="ECO:0000313" key="5">
    <source>
        <dbReference type="EMBL" id="CAF0919353.1"/>
    </source>
</evidence>
<protein>
    <recommendedName>
        <fullName evidence="4">SAM-dependent MTase TRM10-type domain-containing protein</fullName>
    </recommendedName>
</protein>
<dbReference type="GO" id="GO:0097745">
    <property type="term" value="P:mitochondrial tRNA 5'-end processing"/>
    <property type="evidence" value="ECO:0007669"/>
    <property type="project" value="TreeGrafter"/>
</dbReference>
<gene>
    <name evidence="6" type="ORF">JXQ802_LOCUS13925</name>
    <name evidence="5" type="ORF">PYM288_LOCUS10438</name>
</gene>
<name>A0A814AUW5_9BILA</name>
<dbReference type="InterPro" id="IPR028564">
    <property type="entry name" value="MT_TRM10-typ"/>
</dbReference>
<keyword evidence="2" id="KW-0808">Transferase</keyword>
<organism evidence="5 7">
    <name type="scientific">Rotaria sordida</name>
    <dbReference type="NCBI Taxonomy" id="392033"/>
    <lineage>
        <taxon>Eukaryota</taxon>
        <taxon>Metazoa</taxon>
        <taxon>Spiralia</taxon>
        <taxon>Gnathifera</taxon>
        <taxon>Rotifera</taxon>
        <taxon>Eurotatoria</taxon>
        <taxon>Bdelloidea</taxon>
        <taxon>Philodinida</taxon>
        <taxon>Philodinidae</taxon>
        <taxon>Rotaria</taxon>
    </lineage>
</organism>
<reference evidence="5" key="1">
    <citation type="submission" date="2021-02" db="EMBL/GenBank/DDBJ databases">
        <authorList>
            <person name="Nowell W R."/>
        </authorList>
    </citation>
    <scope>NUCLEOTIDE SEQUENCE</scope>
</reference>
<dbReference type="EMBL" id="CAJNOL010000306">
    <property type="protein sequence ID" value="CAF0996006.1"/>
    <property type="molecule type" value="Genomic_DNA"/>
</dbReference>
<dbReference type="GO" id="GO:0000049">
    <property type="term" value="F:tRNA binding"/>
    <property type="evidence" value="ECO:0007669"/>
    <property type="project" value="TreeGrafter"/>
</dbReference>
<dbReference type="GO" id="GO:0070131">
    <property type="term" value="P:positive regulation of mitochondrial translation"/>
    <property type="evidence" value="ECO:0007669"/>
    <property type="project" value="TreeGrafter"/>
</dbReference>
<dbReference type="GO" id="GO:0008168">
    <property type="term" value="F:methyltransferase activity"/>
    <property type="evidence" value="ECO:0007669"/>
    <property type="project" value="UniProtKB-KW"/>
</dbReference>